<evidence type="ECO:0000313" key="10">
    <source>
        <dbReference type="Proteomes" id="UP001295423"/>
    </source>
</evidence>
<evidence type="ECO:0000256" key="7">
    <source>
        <dbReference type="SAM" id="MobiDB-lite"/>
    </source>
</evidence>
<evidence type="ECO:0000256" key="1">
    <source>
        <dbReference type="ARBA" id="ARBA00004123"/>
    </source>
</evidence>
<feature type="region of interest" description="Disordered" evidence="7">
    <location>
        <begin position="1"/>
        <end position="162"/>
    </location>
</feature>
<evidence type="ECO:0000256" key="4">
    <source>
        <dbReference type="ARBA" id="ARBA00023125"/>
    </source>
</evidence>
<keyword evidence="5" id="KW-0804">Transcription</keyword>
<comment type="subcellular location">
    <subcellularLocation>
        <location evidence="1">Nucleus</location>
    </subcellularLocation>
</comment>
<comment type="caution">
    <text evidence="9">The sequence shown here is derived from an EMBL/GenBank/DDBJ whole genome shotgun (WGS) entry which is preliminary data.</text>
</comment>
<keyword evidence="4" id="KW-0238">DNA-binding</keyword>
<feature type="compositionally biased region" description="Basic and acidic residues" evidence="7">
    <location>
        <begin position="494"/>
        <end position="510"/>
    </location>
</feature>
<feature type="domain" description="BZIP" evidence="8">
    <location>
        <begin position="146"/>
        <end position="191"/>
    </location>
</feature>
<feature type="region of interest" description="Disordered" evidence="7">
    <location>
        <begin position="452"/>
        <end position="510"/>
    </location>
</feature>
<proteinExistence type="inferred from homology"/>
<dbReference type="SMART" id="SM00338">
    <property type="entry name" value="BRLZ"/>
    <property type="match status" value="1"/>
</dbReference>
<feature type="compositionally biased region" description="Low complexity" evidence="7">
    <location>
        <begin position="12"/>
        <end position="29"/>
    </location>
</feature>
<dbReference type="GO" id="GO:0005634">
    <property type="term" value="C:nucleus"/>
    <property type="evidence" value="ECO:0007669"/>
    <property type="project" value="UniProtKB-SubCell"/>
</dbReference>
<dbReference type="Pfam" id="PF00170">
    <property type="entry name" value="bZIP_1"/>
    <property type="match status" value="1"/>
</dbReference>
<name>A0AAD2D136_9STRA</name>
<keyword evidence="6" id="KW-0539">Nucleus</keyword>
<dbReference type="InterPro" id="IPR004827">
    <property type="entry name" value="bZIP"/>
</dbReference>
<feature type="compositionally biased region" description="Polar residues" evidence="7">
    <location>
        <begin position="93"/>
        <end position="108"/>
    </location>
</feature>
<feature type="compositionally biased region" description="Basic and acidic residues" evidence="7">
    <location>
        <begin position="1"/>
        <end position="11"/>
    </location>
</feature>
<dbReference type="PANTHER" id="PTHR47416:SF8">
    <property type="entry name" value="BASIC-LEUCINE ZIPPER TRANSCRIPTION FACTOR E-RELATED"/>
    <property type="match status" value="1"/>
</dbReference>
<sequence length="698" mass="77653">MAPYNHEKSGKQDSSSSPQPSSSVDSRSSMTQQDTFSAASVSPIPMHNPSPAELRYNPHPLHTSARTQNSAEASAAPVNSQQQCPDWTMSEAMPNSSNGLLQMGNSVSRPAIQNKENTKKERQIAPTKKRQSAKVQQDRPKGAAVTGRRQKRLERNRESARLSRRRRKQYLEVLEERVTQLSIEMDQGRREHAGAAMETVIKKRNAIFKAEAPIEELIAKLDGGLNRTSSELTVLSTFYIQQLKSLALSPHSKFILWLTLQGDSYFRGGRAASERLSAARIGERMLLGGNDKVTPINSMWPLVCNEIGLSYDQEERVRNFQRTLLQTPTTWLDRHTSRAAGLAVEAFDSSLKAATQSIRKREQVVAKQLTPKQRLNFARWAELNSDRMKTLLKTKRDRLANEKNGKEFEVSITQHTSANLYILNHRLRKVIGTLPQNLISFNSATLKRLSRRPSFESLGQQKDDDGNLTREGSFASSGSLKSLKRSSSSLSIDDPDRPQCHQIHPEDGQREAEPLVKQELGFVQRIIPSSVLSNPASNAVPIALPPTSFHGYSKPYMTSNAATAENLFSDSRYQHDRTMQYPSTIPSLPISAGIHTPQYGTASTQQQPLFQHVQQTQPAAANATASQQNQQADNAQQEMQSRPAKVHKRKTSFLPAHLGAVPEEEFNPGDGGAEDFFMSLIDDEDWAIGEGVDMDPTA</sequence>
<dbReference type="AlphaFoldDB" id="A0AAD2D136"/>
<dbReference type="InterPro" id="IPR046347">
    <property type="entry name" value="bZIP_sf"/>
</dbReference>
<feature type="compositionally biased region" description="Low complexity" evidence="7">
    <location>
        <begin position="614"/>
        <end position="637"/>
    </location>
</feature>
<dbReference type="CDD" id="cd14811">
    <property type="entry name" value="bZIP_u2"/>
    <property type="match status" value="1"/>
</dbReference>
<dbReference type="Proteomes" id="UP001295423">
    <property type="component" value="Unassembled WGS sequence"/>
</dbReference>
<dbReference type="PANTHER" id="PTHR47416">
    <property type="entry name" value="BASIC-LEUCINE ZIPPER TRANSCRIPTION FACTOR F-RELATED"/>
    <property type="match status" value="1"/>
</dbReference>
<evidence type="ECO:0000259" key="8">
    <source>
        <dbReference type="PROSITE" id="PS50217"/>
    </source>
</evidence>
<accession>A0AAD2D136</accession>
<evidence type="ECO:0000313" key="9">
    <source>
        <dbReference type="EMBL" id="CAJ1946096.1"/>
    </source>
</evidence>
<feature type="compositionally biased region" description="Low complexity" evidence="7">
    <location>
        <begin position="476"/>
        <end position="491"/>
    </location>
</feature>
<evidence type="ECO:0000256" key="2">
    <source>
        <dbReference type="ARBA" id="ARBA00007163"/>
    </source>
</evidence>
<dbReference type="GO" id="GO:0003700">
    <property type="term" value="F:DNA-binding transcription factor activity"/>
    <property type="evidence" value="ECO:0007669"/>
    <property type="project" value="InterPro"/>
</dbReference>
<dbReference type="SUPFAM" id="SSF57959">
    <property type="entry name" value="Leucine zipper domain"/>
    <property type="match status" value="1"/>
</dbReference>
<dbReference type="EMBL" id="CAKOGP040001580">
    <property type="protein sequence ID" value="CAJ1946096.1"/>
    <property type="molecule type" value="Genomic_DNA"/>
</dbReference>
<reference evidence="9" key="1">
    <citation type="submission" date="2023-08" db="EMBL/GenBank/DDBJ databases">
        <authorList>
            <person name="Audoor S."/>
            <person name="Bilcke G."/>
        </authorList>
    </citation>
    <scope>NUCLEOTIDE SEQUENCE</scope>
</reference>
<protein>
    <recommendedName>
        <fullName evidence="8">BZIP domain-containing protein</fullName>
    </recommendedName>
</protein>
<organism evidence="9 10">
    <name type="scientific">Cylindrotheca closterium</name>
    <dbReference type="NCBI Taxonomy" id="2856"/>
    <lineage>
        <taxon>Eukaryota</taxon>
        <taxon>Sar</taxon>
        <taxon>Stramenopiles</taxon>
        <taxon>Ochrophyta</taxon>
        <taxon>Bacillariophyta</taxon>
        <taxon>Bacillariophyceae</taxon>
        <taxon>Bacillariophycidae</taxon>
        <taxon>Bacillariales</taxon>
        <taxon>Bacillariaceae</taxon>
        <taxon>Cylindrotheca</taxon>
    </lineage>
</organism>
<evidence type="ECO:0000256" key="3">
    <source>
        <dbReference type="ARBA" id="ARBA00023015"/>
    </source>
</evidence>
<feature type="region of interest" description="Disordered" evidence="7">
    <location>
        <begin position="614"/>
        <end position="649"/>
    </location>
</feature>
<dbReference type="GO" id="GO:0003677">
    <property type="term" value="F:DNA binding"/>
    <property type="evidence" value="ECO:0007669"/>
    <property type="project" value="UniProtKB-KW"/>
</dbReference>
<comment type="similarity">
    <text evidence="2">Belongs to the bZIP family.</text>
</comment>
<evidence type="ECO:0000256" key="5">
    <source>
        <dbReference type="ARBA" id="ARBA00023163"/>
    </source>
</evidence>
<gene>
    <name evidence="9" type="ORF">CYCCA115_LOCUS10237</name>
</gene>
<dbReference type="PROSITE" id="PS50217">
    <property type="entry name" value="BZIP"/>
    <property type="match status" value="1"/>
</dbReference>
<evidence type="ECO:0000256" key="6">
    <source>
        <dbReference type="ARBA" id="ARBA00023242"/>
    </source>
</evidence>
<dbReference type="Gene3D" id="1.20.5.170">
    <property type="match status" value="1"/>
</dbReference>
<keyword evidence="10" id="KW-1185">Reference proteome</keyword>
<keyword evidence="3" id="KW-0805">Transcription regulation</keyword>
<feature type="compositionally biased region" description="Polar residues" evidence="7">
    <location>
        <begin position="64"/>
        <end position="85"/>
    </location>
</feature>
<feature type="compositionally biased region" description="Polar residues" evidence="7">
    <location>
        <begin position="30"/>
        <end position="40"/>
    </location>
</feature>